<sequence>MGLRPSPIGTYPSGCLAGSGAGGGEPLAAVHSSPQQSSGTYVGWAKAPRAVPIIDGTISIIDGFAPITDGTVPINPPMGTAQGAFAHPTEDPHSDAAMPINDESMRTPGEAHPLHFHDEAVPIINKLMGKGAPRRAHHRWNHIHHRWVCAHH</sequence>
<proteinExistence type="predicted"/>
<protein>
    <submittedName>
        <fullName evidence="1">Uncharacterized protein</fullName>
    </submittedName>
</protein>
<accession>A0A451A202</accession>
<dbReference type="EMBL" id="CAADFV010000056">
    <property type="protein sequence ID" value="VFK60066.1"/>
    <property type="molecule type" value="Genomic_DNA"/>
</dbReference>
<dbReference type="AlphaFoldDB" id="A0A451A202"/>
<name>A0A451A202_9GAMM</name>
<organism evidence="1">
    <name type="scientific">Candidatus Kentrum sp. TUN</name>
    <dbReference type="NCBI Taxonomy" id="2126343"/>
    <lineage>
        <taxon>Bacteria</taxon>
        <taxon>Pseudomonadati</taxon>
        <taxon>Pseudomonadota</taxon>
        <taxon>Gammaproteobacteria</taxon>
        <taxon>Candidatus Kentrum</taxon>
    </lineage>
</organism>
<evidence type="ECO:0000313" key="1">
    <source>
        <dbReference type="EMBL" id="VFK60066.1"/>
    </source>
</evidence>
<gene>
    <name evidence="1" type="ORF">BECKTUN1418E_GA0071001_10566</name>
</gene>
<reference evidence="1" key="1">
    <citation type="submission" date="2019-02" db="EMBL/GenBank/DDBJ databases">
        <authorList>
            <person name="Gruber-Vodicka R. H."/>
            <person name="Seah K. B. B."/>
        </authorList>
    </citation>
    <scope>NUCLEOTIDE SEQUENCE</scope>
    <source>
        <strain evidence="1">BECK_BY2</strain>
    </source>
</reference>